<evidence type="ECO:0000313" key="1">
    <source>
        <dbReference type="EMBL" id="MDS1820938.1"/>
    </source>
</evidence>
<sequence length="230" mass="25531">MTNSKEINQLRQKQKVIRHLTNEAFIAISEVDTPTDSKFSIDGLGIIANKAINKVVKLLTPDLSSIRELESKFKDKPTRSAANQLLSHTRELLSKKLNTDAVRILSSLTKKKVQEAIVMLGSIFMNGVKDRIGKIEFKHPQNAMKCLTLGVECGNIEAGYLLGALLRTFGQNDKAKEVFLKNMKLGCVKSAAEVIILLQVEVASAPDEKSRAILKQKIKNLRTDLTYSPN</sequence>
<dbReference type="EMBL" id="JAUHGG010000003">
    <property type="protein sequence ID" value="MDS1820938.1"/>
    <property type="molecule type" value="Genomic_DNA"/>
</dbReference>
<evidence type="ECO:0008006" key="3">
    <source>
        <dbReference type="Google" id="ProtNLM"/>
    </source>
</evidence>
<reference evidence="1" key="1">
    <citation type="submission" date="2023-06" db="EMBL/GenBank/DDBJ databases">
        <title>Genomic Diversity of Vibrio spp. and Metagenomic Analysis of Pathogens in Florida Gulf Coastal Waters Following Hurricane Ian.</title>
        <authorList>
            <person name="Brumfield K.D."/>
        </authorList>
    </citation>
    <scope>NUCLEOTIDE SEQUENCE</scope>
    <source>
        <strain evidence="1">WBS2B-138</strain>
    </source>
</reference>
<dbReference type="SUPFAM" id="SSF81901">
    <property type="entry name" value="HCP-like"/>
    <property type="match status" value="1"/>
</dbReference>
<proteinExistence type="predicted"/>
<dbReference type="RefSeq" id="WP_311019722.1">
    <property type="nucleotide sequence ID" value="NZ_JAUHGG010000003.1"/>
</dbReference>
<protein>
    <recommendedName>
        <fullName evidence="3">Tetratricopeptide repeat protein</fullName>
    </recommendedName>
</protein>
<dbReference type="InterPro" id="IPR011990">
    <property type="entry name" value="TPR-like_helical_dom_sf"/>
</dbReference>
<dbReference type="Gene3D" id="1.25.40.10">
    <property type="entry name" value="Tetratricopeptide repeat domain"/>
    <property type="match status" value="1"/>
</dbReference>
<evidence type="ECO:0000313" key="2">
    <source>
        <dbReference type="Proteomes" id="UP001253193"/>
    </source>
</evidence>
<accession>A0AAW8PXN7</accession>
<comment type="caution">
    <text evidence="1">The sequence shown here is derived from an EMBL/GenBank/DDBJ whole genome shotgun (WGS) entry which is preliminary data.</text>
</comment>
<gene>
    <name evidence="1" type="ORF">QX249_09740</name>
</gene>
<organism evidence="1 2">
    <name type="scientific">Vibrio parahaemolyticus</name>
    <dbReference type="NCBI Taxonomy" id="670"/>
    <lineage>
        <taxon>Bacteria</taxon>
        <taxon>Pseudomonadati</taxon>
        <taxon>Pseudomonadota</taxon>
        <taxon>Gammaproteobacteria</taxon>
        <taxon>Vibrionales</taxon>
        <taxon>Vibrionaceae</taxon>
        <taxon>Vibrio</taxon>
    </lineage>
</organism>
<dbReference type="AlphaFoldDB" id="A0AAW8PXN7"/>
<name>A0AAW8PXN7_VIBPH</name>
<dbReference type="Proteomes" id="UP001253193">
    <property type="component" value="Unassembled WGS sequence"/>
</dbReference>